<dbReference type="OMA" id="FASHRTF"/>
<evidence type="ECO:0000256" key="3">
    <source>
        <dbReference type="ARBA" id="ARBA00022989"/>
    </source>
</evidence>
<dbReference type="GO" id="GO:0016020">
    <property type="term" value="C:membrane"/>
    <property type="evidence" value="ECO:0007669"/>
    <property type="project" value="UniProtKB-SubCell"/>
</dbReference>
<feature type="transmembrane region" description="Helical" evidence="5">
    <location>
        <begin position="61"/>
        <end position="85"/>
    </location>
</feature>
<accession>W2T564</accession>
<evidence type="ECO:0000256" key="2">
    <source>
        <dbReference type="ARBA" id="ARBA00022692"/>
    </source>
</evidence>
<dbReference type="PANTHER" id="PTHR19229">
    <property type="entry name" value="ATP-BINDING CASSETTE TRANSPORTER SUBFAMILY A ABCA"/>
    <property type="match status" value="1"/>
</dbReference>
<evidence type="ECO:0000256" key="5">
    <source>
        <dbReference type="SAM" id="Phobius"/>
    </source>
</evidence>
<dbReference type="KEGG" id="nai:NECAME_11751"/>
<keyword evidence="3 5" id="KW-1133">Transmembrane helix</keyword>
<reference evidence="8" key="1">
    <citation type="journal article" date="2014" name="Nat. Genet.">
        <title>Genome of the human hookworm Necator americanus.</title>
        <authorList>
            <person name="Tang Y.T."/>
            <person name="Gao X."/>
            <person name="Rosa B.A."/>
            <person name="Abubucker S."/>
            <person name="Hallsworth-Pepin K."/>
            <person name="Martin J."/>
            <person name="Tyagi R."/>
            <person name="Heizer E."/>
            <person name="Zhang X."/>
            <person name="Bhonagiri-Palsikar V."/>
            <person name="Minx P."/>
            <person name="Warren W.C."/>
            <person name="Wang Q."/>
            <person name="Zhan B."/>
            <person name="Hotez P.J."/>
            <person name="Sternberg P.W."/>
            <person name="Dougall A."/>
            <person name="Gaze S.T."/>
            <person name="Mulvenna J."/>
            <person name="Sotillo J."/>
            <person name="Ranganathan S."/>
            <person name="Rabelo E.M."/>
            <person name="Wilson R.K."/>
            <person name="Felgner P.L."/>
            <person name="Bethony J."/>
            <person name="Hawdon J.M."/>
            <person name="Gasser R.B."/>
            <person name="Loukas A."/>
            <person name="Mitreva M."/>
        </authorList>
    </citation>
    <scope>NUCLEOTIDE SEQUENCE [LARGE SCALE GENOMIC DNA]</scope>
</reference>
<feature type="transmembrane region" description="Helical" evidence="5">
    <location>
        <begin position="97"/>
        <end position="119"/>
    </location>
</feature>
<keyword evidence="4 5" id="KW-0472">Membrane</keyword>
<keyword evidence="8" id="KW-1185">Reference proteome</keyword>
<dbReference type="InterPro" id="IPR013525">
    <property type="entry name" value="ABC2_TM"/>
</dbReference>
<dbReference type="PANTHER" id="PTHR19229:SF250">
    <property type="entry name" value="ABC TRANSPORTER DOMAIN-CONTAINING PROTEIN-RELATED"/>
    <property type="match status" value="1"/>
</dbReference>
<evidence type="ECO:0000313" key="7">
    <source>
        <dbReference type="EMBL" id="ETN76296.1"/>
    </source>
</evidence>
<dbReference type="InterPro" id="IPR026082">
    <property type="entry name" value="ABCA"/>
</dbReference>
<dbReference type="EMBL" id="KI660235">
    <property type="protein sequence ID" value="ETN76296.1"/>
    <property type="molecule type" value="Genomic_DNA"/>
</dbReference>
<dbReference type="STRING" id="51031.W2T564"/>
<evidence type="ECO:0000259" key="6">
    <source>
        <dbReference type="Pfam" id="PF12698"/>
    </source>
</evidence>
<proteinExistence type="predicted"/>
<dbReference type="GO" id="GO:0005319">
    <property type="term" value="F:lipid transporter activity"/>
    <property type="evidence" value="ECO:0007669"/>
    <property type="project" value="TreeGrafter"/>
</dbReference>
<protein>
    <recommendedName>
        <fullName evidence="6">ABC-2 type transporter transmembrane domain-containing protein</fullName>
    </recommendedName>
</protein>
<sequence>MAVIQLGNARVLQISGYWKEGFMTVQKSINNAIHEILTGQQIPAFNGDLMEYMRVMGLSQWIHWVGHFIMNYVKLVVSVIVLTILLHFVTTKSDGSVMFVFFLVYAFDALYFAFAISTFMQSGTVATLVSVVGWMLLYFWYALFNSFDMMTPYSLPIRMWNCLNPDIAMAYGVSLLAQYETQADGLHWGLLFSPSTPDQRLTVGHCLIMLIVDGIILMLVTWYVEAVYPGGEGVPQKPWFFVQTQVPFSIFDRRQQGDVPVFS</sequence>
<gene>
    <name evidence="7" type="ORF">NECAME_11751</name>
</gene>
<dbReference type="AlphaFoldDB" id="W2T564"/>
<evidence type="ECO:0000256" key="1">
    <source>
        <dbReference type="ARBA" id="ARBA00004141"/>
    </source>
</evidence>
<organism evidence="7 8">
    <name type="scientific">Necator americanus</name>
    <name type="common">Human hookworm</name>
    <dbReference type="NCBI Taxonomy" id="51031"/>
    <lineage>
        <taxon>Eukaryota</taxon>
        <taxon>Metazoa</taxon>
        <taxon>Ecdysozoa</taxon>
        <taxon>Nematoda</taxon>
        <taxon>Chromadorea</taxon>
        <taxon>Rhabditida</taxon>
        <taxon>Rhabditina</taxon>
        <taxon>Rhabditomorpha</taxon>
        <taxon>Strongyloidea</taxon>
        <taxon>Ancylostomatidae</taxon>
        <taxon>Bunostominae</taxon>
        <taxon>Necator</taxon>
    </lineage>
</organism>
<comment type="subcellular location">
    <subcellularLocation>
        <location evidence="1">Membrane</location>
        <topology evidence="1">Multi-pass membrane protein</topology>
    </subcellularLocation>
</comment>
<name>W2T564_NECAM</name>
<evidence type="ECO:0000256" key="4">
    <source>
        <dbReference type="ARBA" id="ARBA00023136"/>
    </source>
</evidence>
<dbReference type="Proteomes" id="UP000053676">
    <property type="component" value="Unassembled WGS sequence"/>
</dbReference>
<dbReference type="Pfam" id="PF12698">
    <property type="entry name" value="ABC2_membrane_3"/>
    <property type="match status" value="1"/>
</dbReference>
<feature type="domain" description="ABC-2 type transporter transmembrane" evidence="6">
    <location>
        <begin position="49"/>
        <end position="223"/>
    </location>
</feature>
<keyword evidence="2 5" id="KW-0812">Transmembrane</keyword>
<evidence type="ECO:0000313" key="8">
    <source>
        <dbReference type="Proteomes" id="UP000053676"/>
    </source>
</evidence>
<dbReference type="OrthoDB" id="5828334at2759"/>
<dbReference type="GO" id="GO:0140359">
    <property type="term" value="F:ABC-type transporter activity"/>
    <property type="evidence" value="ECO:0007669"/>
    <property type="project" value="InterPro"/>
</dbReference>
<feature type="transmembrane region" description="Helical" evidence="5">
    <location>
        <begin position="201"/>
        <end position="224"/>
    </location>
</feature>
<feature type="transmembrane region" description="Helical" evidence="5">
    <location>
        <begin position="125"/>
        <end position="144"/>
    </location>
</feature>